<proteinExistence type="predicted"/>
<name>A0A8X7N2G8_9BASI</name>
<gene>
    <name evidence="2" type="ORF">A4X09_0g6615</name>
</gene>
<dbReference type="InterPro" id="IPR012965">
    <property type="entry name" value="Msb1/Mug8_dom"/>
</dbReference>
<dbReference type="PANTHER" id="PTHR28093">
    <property type="entry name" value="MORPHOGENESIS-RELATED PROTEIN MSB1"/>
    <property type="match status" value="1"/>
</dbReference>
<dbReference type="Proteomes" id="UP000078113">
    <property type="component" value="Unassembled WGS sequence"/>
</dbReference>
<reference evidence="2" key="1">
    <citation type="submission" date="2016-04" db="EMBL/GenBank/DDBJ databases">
        <authorList>
            <person name="Nguyen H.D."/>
            <person name="Samba Siva P."/>
            <person name="Cullis J."/>
            <person name="Levesque C.A."/>
            <person name="Hambleton S."/>
        </authorList>
    </citation>
    <scope>NUCLEOTIDE SEQUENCE</scope>
    <source>
        <strain evidence="2">DAOMC 236422</strain>
    </source>
</reference>
<dbReference type="AlphaFoldDB" id="A0A8X7N2G8"/>
<dbReference type="PANTHER" id="PTHR28093:SF1">
    <property type="entry name" value="MORPHOGENESIS-RELATED PROTEIN MSB1"/>
    <property type="match status" value="1"/>
</dbReference>
<dbReference type="Gene3D" id="1.10.555.10">
    <property type="entry name" value="Rho GTPase activation protein"/>
    <property type="match status" value="1"/>
</dbReference>
<comment type="caution">
    <text evidence="2">The sequence shown here is derived from an EMBL/GenBank/DDBJ whole genome shotgun (WGS) entry which is preliminary data.</text>
</comment>
<feature type="domain" description="Meiotically up-regulated protein Msb1/Mug8" evidence="1">
    <location>
        <begin position="3"/>
        <end position="88"/>
    </location>
</feature>
<reference evidence="2" key="2">
    <citation type="journal article" date="2019" name="IMA Fungus">
        <title>Genome sequencing and comparison of five Tilletia species to identify candidate genes for the detection of regulated species infecting wheat.</title>
        <authorList>
            <person name="Nguyen H.D.T."/>
            <person name="Sultana T."/>
            <person name="Kesanakurti P."/>
            <person name="Hambleton S."/>
        </authorList>
    </citation>
    <scope>NUCLEOTIDE SEQUENCE</scope>
    <source>
        <strain evidence="2">DAOMC 236422</strain>
    </source>
</reference>
<organism evidence="2 3">
    <name type="scientific">Tilletia walkeri</name>
    <dbReference type="NCBI Taxonomy" id="117179"/>
    <lineage>
        <taxon>Eukaryota</taxon>
        <taxon>Fungi</taxon>
        <taxon>Dikarya</taxon>
        <taxon>Basidiomycota</taxon>
        <taxon>Ustilaginomycotina</taxon>
        <taxon>Exobasidiomycetes</taxon>
        <taxon>Tilletiales</taxon>
        <taxon>Tilletiaceae</taxon>
        <taxon>Tilletia</taxon>
    </lineage>
</organism>
<evidence type="ECO:0000259" key="1">
    <source>
        <dbReference type="Pfam" id="PF08101"/>
    </source>
</evidence>
<dbReference type="EMBL" id="LWDG02000445">
    <property type="protein sequence ID" value="KAE8265525.1"/>
    <property type="molecule type" value="Genomic_DNA"/>
</dbReference>
<accession>A0A8X7N2G8</accession>
<evidence type="ECO:0000313" key="3">
    <source>
        <dbReference type="Proteomes" id="UP000078113"/>
    </source>
</evidence>
<dbReference type="InterPro" id="IPR008936">
    <property type="entry name" value="Rho_GTPase_activation_prot"/>
</dbReference>
<dbReference type="Pfam" id="PF08101">
    <property type="entry name" value="Msb1-Mug8_dom"/>
    <property type="match status" value="1"/>
</dbReference>
<protein>
    <recommendedName>
        <fullName evidence="1">Meiotically up-regulated protein Msb1/Mug8 domain-containing protein</fullName>
    </recommendedName>
</protein>
<dbReference type="InterPro" id="IPR037508">
    <property type="entry name" value="Msb1/Mug8"/>
</dbReference>
<evidence type="ECO:0000313" key="2">
    <source>
        <dbReference type="EMBL" id="KAE8265525.1"/>
    </source>
</evidence>
<sequence>MTWRDDERRSHYALTAFDLFLKNISRQAASLLFTLFSLLSSLTAYSIDNGMTPSKISRIFDVLLFGLHEDETFARTYDAFTRGSNASMRHDNDDLTKDSSDSA</sequence>
<keyword evidence="3" id="KW-1185">Reference proteome</keyword>